<dbReference type="InterPro" id="IPR004244">
    <property type="entry name" value="Transposase_22"/>
</dbReference>
<evidence type="ECO:0000256" key="2">
    <source>
        <dbReference type="SAM" id="MobiDB-lite"/>
    </source>
</evidence>
<protein>
    <submittedName>
        <fullName evidence="3">Uncharacterized protein</fullName>
    </submittedName>
</protein>
<comment type="caution">
    <text evidence="3">The sequence shown here is derived from an EMBL/GenBank/DDBJ whole genome shotgun (WGS) entry which is preliminary data.</text>
</comment>
<dbReference type="Proteomes" id="UP000821853">
    <property type="component" value="Chromosome 1"/>
</dbReference>
<gene>
    <name evidence="3" type="ORF">HPB48_020980</name>
</gene>
<keyword evidence="4" id="KW-1185">Reference proteome</keyword>
<evidence type="ECO:0000313" key="4">
    <source>
        <dbReference type="Proteomes" id="UP000821853"/>
    </source>
</evidence>
<accession>A0A9J6FAH5</accession>
<evidence type="ECO:0000256" key="1">
    <source>
        <dbReference type="SAM" id="Coils"/>
    </source>
</evidence>
<dbReference type="AlphaFoldDB" id="A0A9J6FAH5"/>
<organism evidence="3 4">
    <name type="scientific">Haemaphysalis longicornis</name>
    <name type="common">Bush tick</name>
    <dbReference type="NCBI Taxonomy" id="44386"/>
    <lineage>
        <taxon>Eukaryota</taxon>
        <taxon>Metazoa</taxon>
        <taxon>Ecdysozoa</taxon>
        <taxon>Arthropoda</taxon>
        <taxon>Chelicerata</taxon>
        <taxon>Arachnida</taxon>
        <taxon>Acari</taxon>
        <taxon>Parasitiformes</taxon>
        <taxon>Ixodida</taxon>
        <taxon>Ixodoidea</taxon>
        <taxon>Ixodidae</taxon>
        <taxon>Haemaphysalinae</taxon>
        <taxon>Haemaphysalis</taxon>
    </lineage>
</organism>
<name>A0A9J6FAH5_HAELO</name>
<dbReference type="VEuPathDB" id="VectorBase:HLOH_050325"/>
<dbReference type="Gene3D" id="3.30.70.1820">
    <property type="entry name" value="L1 transposable element, RRM domain"/>
    <property type="match status" value="1"/>
</dbReference>
<reference evidence="3 4" key="1">
    <citation type="journal article" date="2020" name="Cell">
        <title>Large-Scale Comparative Analyses of Tick Genomes Elucidate Their Genetic Diversity and Vector Capacities.</title>
        <authorList>
            <consortium name="Tick Genome and Microbiome Consortium (TIGMIC)"/>
            <person name="Jia N."/>
            <person name="Wang J."/>
            <person name="Shi W."/>
            <person name="Du L."/>
            <person name="Sun Y."/>
            <person name="Zhan W."/>
            <person name="Jiang J.F."/>
            <person name="Wang Q."/>
            <person name="Zhang B."/>
            <person name="Ji P."/>
            <person name="Bell-Sakyi L."/>
            <person name="Cui X.M."/>
            <person name="Yuan T.T."/>
            <person name="Jiang B.G."/>
            <person name="Yang W.F."/>
            <person name="Lam T.T."/>
            <person name="Chang Q.C."/>
            <person name="Ding S.J."/>
            <person name="Wang X.J."/>
            <person name="Zhu J.G."/>
            <person name="Ruan X.D."/>
            <person name="Zhao L."/>
            <person name="Wei J.T."/>
            <person name="Ye R.Z."/>
            <person name="Que T.C."/>
            <person name="Du C.H."/>
            <person name="Zhou Y.H."/>
            <person name="Cheng J.X."/>
            <person name="Dai P.F."/>
            <person name="Guo W.B."/>
            <person name="Han X.H."/>
            <person name="Huang E.J."/>
            <person name="Li L.F."/>
            <person name="Wei W."/>
            <person name="Gao Y.C."/>
            <person name="Liu J.Z."/>
            <person name="Shao H.Z."/>
            <person name="Wang X."/>
            <person name="Wang C.C."/>
            <person name="Yang T.C."/>
            <person name="Huo Q.B."/>
            <person name="Li W."/>
            <person name="Chen H.Y."/>
            <person name="Chen S.E."/>
            <person name="Zhou L.G."/>
            <person name="Ni X.B."/>
            <person name="Tian J.H."/>
            <person name="Sheng Y."/>
            <person name="Liu T."/>
            <person name="Pan Y.S."/>
            <person name="Xia L.Y."/>
            <person name="Li J."/>
            <person name="Zhao F."/>
            <person name="Cao W.C."/>
        </authorList>
    </citation>
    <scope>NUCLEOTIDE SEQUENCE [LARGE SCALE GENOMIC DNA]</scope>
    <source>
        <strain evidence="3">HaeL-2018</strain>
    </source>
</reference>
<evidence type="ECO:0000313" key="3">
    <source>
        <dbReference type="EMBL" id="KAH9359787.1"/>
    </source>
</evidence>
<feature type="coiled-coil region" evidence="1">
    <location>
        <begin position="258"/>
        <end position="296"/>
    </location>
</feature>
<proteinExistence type="predicted"/>
<keyword evidence="1" id="KW-0175">Coiled coil</keyword>
<dbReference type="EMBL" id="JABSTR010000001">
    <property type="protein sequence ID" value="KAH9359787.1"/>
    <property type="molecule type" value="Genomic_DNA"/>
</dbReference>
<dbReference type="OrthoDB" id="7417618at2759"/>
<dbReference type="PANTHER" id="PTHR11505">
    <property type="entry name" value="L1 TRANSPOSABLE ELEMENT-RELATED"/>
    <property type="match status" value="1"/>
</dbReference>
<dbReference type="OMA" id="ATTCPIF"/>
<feature type="region of interest" description="Disordered" evidence="2">
    <location>
        <begin position="1"/>
        <end position="37"/>
    </location>
</feature>
<sequence>MATGVDLKTGDQDQSVAKRPRQDNFLGQDSVGQRGGGDGSVVVGSAVVAVFGAGFELWPQGHNSDIKEMCSATSIGDVFNEFLWWTTHQQLLSTTAQCTETVCSRTRIGVKTCPAAVIDTCLQLHLDASWVPHVTDEGVNHHQGLSSYDERLLKQLLQLGPSGSGADMRTAHLRLVFLQVGEFYRYKSGATVRKSVPEPPGTFVRMLVCAVFSIDEFIALAAVRARLLLSGDVEKNPGPINEELEQELVKALRCLPQILEAQDKLMKQLEKLETGQQELKDKVQTLECKIHRLAGDLPTAASSGEKNELSTQHSQLVDSMRNALLNQDEIENRSRRNNLLFFGLSDGGKETWDESEKKVIDVCAEKLRVTVSSSAIERAHRIGKVGGEKPRPVIVKFAFFKDKQRVISAASKLKGTDFSIGEDYSKIGRQQRQKLLEYGKQTDEKVTIKYNRGRMEAKIGSKSFVYDSASDSVKECAQ</sequence>